<evidence type="ECO:0000259" key="3">
    <source>
        <dbReference type="Pfam" id="PF23621"/>
    </source>
</evidence>
<dbReference type="AlphaFoldDB" id="A0A1Q9CTS3"/>
<dbReference type="Pfam" id="PF23621">
    <property type="entry name" value="BP74_N"/>
    <property type="match status" value="1"/>
</dbReference>
<dbReference type="Proteomes" id="UP000186817">
    <property type="component" value="Unassembled WGS sequence"/>
</dbReference>
<feature type="compositionally biased region" description="Low complexity" evidence="1">
    <location>
        <begin position="171"/>
        <end position="182"/>
    </location>
</feature>
<proteinExistence type="predicted"/>
<feature type="compositionally biased region" description="Basic and acidic residues" evidence="1">
    <location>
        <begin position="698"/>
        <end position="717"/>
    </location>
</feature>
<feature type="domain" description="BP74 N-terminal" evidence="3">
    <location>
        <begin position="91"/>
        <end position="143"/>
    </location>
</feature>
<feature type="region of interest" description="Disordered" evidence="1">
    <location>
        <begin position="929"/>
        <end position="955"/>
    </location>
</feature>
<feature type="compositionally biased region" description="Basic and acidic residues" evidence="1">
    <location>
        <begin position="729"/>
        <end position="753"/>
    </location>
</feature>
<evidence type="ECO:0000256" key="2">
    <source>
        <dbReference type="SAM" id="SignalP"/>
    </source>
</evidence>
<feature type="region of interest" description="Disordered" evidence="1">
    <location>
        <begin position="479"/>
        <end position="505"/>
    </location>
</feature>
<feature type="compositionally biased region" description="Basic and acidic residues" evidence="1">
    <location>
        <begin position="590"/>
        <end position="600"/>
    </location>
</feature>
<feature type="compositionally biased region" description="Polar residues" evidence="1">
    <location>
        <begin position="191"/>
        <end position="217"/>
    </location>
</feature>
<comment type="caution">
    <text evidence="4">The sequence shown here is derived from an EMBL/GenBank/DDBJ whole genome shotgun (WGS) entry which is preliminary data.</text>
</comment>
<feature type="compositionally biased region" description="Basic residues" evidence="1">
    <location>
        <begin position="626"/>
        <end position="636"/>
    </location>
</feature>
<feature type="region of interest" description="Disordered" evidence="1">
    <location>
        <begin position="171"/>
        <end position="260"/>
    </location>
</feature>
<dbReference type="InterPro" id="IPR056422">
    <property type="entry name" value="BP74_N"/>
</dbReference>
<accession>A0A1Q9CTS3</accession>
<feature type="compositionally biased region" description="Basic and acidic residues" evidence="1">
    <location>
        <begin position="228"/>
        <end position="238"/>
    </location>
</feature>
<dbReference type="EMBL" id="LSRX01000923">
    <property type="protein sequence ID" value="OLP86303.1"/>
    <property type="molecule type" value="Genomic_DNA"/>
</dbReference>
<feature type="compositionally biased region" description="Polar residues" evidence="1">
    <location>
        <begin position="249"/>
        <end position="260"/>
    </location>
</feature>
<feature type="compositionally biased region" description="Basic and acidic residues" evidence="1">
    <location>
        <begin position="929"/>
        <end position="941"/>
    </location>
</feature>
<protein>
    <recommendedName>
        <fullName evidence="3">BP74 N-terminal domain-containing protein</fullName>
    </recommendedName>
</protein>
<feature type="compositionally biased region" description="Basic and acidic residues" evidence="1">
    <location>
        <begin position="659"/>
        <end position="678"/>
    </location>
</feature>
<reference evidence="4 5" key="1">
    <citation type="submission" date="2016-02" db="EMBL/GenBank/DDBJ databases">
        <title>Genome analysis of coral dinoflagellate symbionts highlights evolutionary adaptations to a symbiotic lifestyle.</title>
        <authorList>
            <person name="Aranda M."/>
            <person name="Li Y."/>
            <person name="Liew Y.J."/>
            <person name="Baumgarten S."/>
            <person name="Simakov O."/>
            <person name="Wilson M."/>
            <person name="Piel J."/>
            <person name="Ashoor H."/>
            <person name="Bougouffa S."/>
            <person name="Bajic V.B."/>
            <person name="Ryu T."/>
            <person name="Ravasi T."/>
            <person name="Bayer T."/>
            <person name="Micklem G."/>
            <person name="Kim H."/>
            <person name="Bhak J."/>
            <person name="Lajeunesse T.C."/>
            <person name="Voolstra C.R."/>
        </authorList>
    </citation>
    <scope>NUCLEOTIDE SEQUENCE [LARGE SCALE GENOMIC DNA]</scope>
    <source>
        <strain evidence="4 5">CCMP2467</strain>
    </source>
</reference>
<feature type="region of interest" description="Disordered" evidence="1">
    <location>
        <begin position="517"/>
        <end position="755"/>
    </location>
</feature>
<name>A0A1Q9CTS3_SYMMI</name>
<keyword evidence="2" id="KW-0732">Signal</keyword>
<feature type="chain" id="PRO_5011960449" description="BP74 N-terminal domain-containing protein" evidence="2">
    <location>
        <begin position="20"/>
        <end position="955"/>
    </location>
</feature>
<gene>
    <name evidence="4" type="ORF">AK812_SmicGene32608</name>
</gene>
<evidence type="ECO:0000256" key="1">
    <source>
        <dbReference type="SAM" id="MobiDB-lite"/>
    </source>
</evidence>
<evidence type="ECO:0000313" key="5">
    <source>
        <dbReference type="Proteomes" id="UP000186817"/>
    </source>
</evidence>
<organism evidence="4 5">
    <name type="scientific">Symbiodinium microadriaticum</name>
    <name type="common">Dinoflagellate</name>
    <name type="synonym">Zooxanthella microadriatica</name>
    <dbReference type="NCBI Taxonomy" id="2951"/>
    <lineage>
        <taxon>Eukaryota</taxon>
        <taxon>Sar</taxon>
        <taxon>Alveolata</taxon>
        <taxon>Dinophyceae</taxon>
        <taxon>Suessiales</taxon>
        <taxon>Symbiodiniaceae</taxon>
        <taxon>Symbiodinium</taxon>
    </lineage>
</organism>
<dbReference type="OrthoDB" id="2232403at2759"/>
<sequence>MPSLRCALVCILTTQVAVARNCSERSGGAFVTIRVGENESVSPWVEDEDFIEAAIAHAVRPPGTLTTDKSSKAVGRIPVFHQILSGSDCDKWSWHVDPKNVGWAELAVEVCDASPRYIEEHSEAWRTSPGRWCPWKVQVLKVEDRRGKRPEFISKPALRDHLTFVEIPKLGRQNARQGARAAVQLPKRPHSMQSHSRSLGESGTVSNFGSTLGSTFGKSDVAASPRGPLERQISKQDPPKSMAQGGLSGTAQLSQSGTSTATGANFVPWTKALGSVIASPGKLASPKTKASKLAGRPGMQDKLPANLALRAQNIEAKCSPDVRRAFRSKPVEKCSCATITAVWSACDTFWEIDTTHSGAITRQVYMDFLRYICPSVNTLRMLRRARLECRFRSSAVPVRLEDFLAMVWPTATIEDRAKMLRWAELREIDNEDENDDGTSRSWPFSGSPSAVAAMAMDRLNRSRRDKLDWAAKLGLGPLAGGEAVPGQGPVPGNAKEAQTQRKQAEEMAELRRRIDEKQAEVASTKPPQAEEEVDASGFLNPNAKASGKKKAAPKSVLELRIGQKPTVVVTSRPDDEPPPGPADQEPGEEKDEKDLKAERRAKQKAATRFQDVEEEYSLDSQGRENRRGRKKKRRAGRLLEEEDSDERRYRSRSGPAGRLSEDPYGRDRGDRSRSYDRYYDDDDDSSEIRRRKRQKEKRLREEWRKEWKKKKEMDKRRAGGRSSDEESGDLEKRADGSAERSPGRQLLSKKEIGVPEAQVDHVGGVQRKYVGQLRDSELDERLRRAELALYGGGGRKLLTEAEAIALLQGGNKRRRCGNLLSGFVPADVCRVTEAANLLPECYDIISHRFSATDQDLEKLFTLLCGPPMKPGEPQKVLASELSRSRILPRDVVVGFAKERHLKEVAFDYEEFKSIAWPKLKERWMSKDSFNKQKAVEEKEQPLRGAWPGRRNDDQG</sequence>
<evidence type="ECO:0000313" key="4">
    <source>
        <dbReference type="EMBL" id="OLP86303.1"/>
    </source>
</evidence>
<feature type="signal peptide" evidence="2">
    <location>
        <begin position="1"/>
        <end position="19"/>
    </location>
</feature>
<keyword evidence="5" id="KW-1185">Reference proteome</keyword>